<feature type="transmembrane region" description="Helical" evidence="4">
    <location>
        <begin position="262"/>
        <end position="283"/>
    </location>
</feature>
<keyword evidence="3 4" id="KW-0472">Membrane</keyword>
<feature type="transmembrane region" description="Helical" evidence="4">
    <location>
        <begin position="12"/>
        <end position="31"/>
    </location>
</feature>
<evidence type="ECO:0000256" key="4">
    <source>
        <dbReference type="SAM" id="Phobius"/>
    </source>
</evidence>
<keyword evidence="2 4" id="KW-1133">Transmembrane helix</keyword>
<evidence type="ECO:0000256" key="3">
    <source>
        <dbReference type="ARBA" id="ARBA00023136"/>
    </source>
</evidence>
<feature type="transmembrane region" description="Helical" evidence="4">
    <location>
        <begin position="290"/>
        <end position="312"/>
    </location>
</feature>
<feature type="transmembrane region" description="Helical" evidence="4">
    <location>
        <begin position="51"/>
        <end position="71"/>
    </location>
</feature>
<reference evidence="6" key="1">
    <citation type="submission" date="2025-08" db="UniProtKB">
        <authorList>
            <consortium name="RefSeq"/>
        </authorList>
    </citation>
    <scope>IDENTIFICATION</scope>
</reference>
<dbReference type="GeneID" id="108864586"/>
<dbReference type="SUPFAM" id="SSF103473">
    <property type="entry name" value="MFS general substrate transporter"/>
    <property type="match status" value="1"/>
</dbReference>
<dbReference type="AlphaFoldDB" id="A0AAJ7PAC6"/>
<evidence type="ECO:0000313" key="6">
    <source>
        <dbReference type="RefSeq" id="XP_018496077.1"/>
    </source>
</evidence>
<dbReference type="Pfam" id="PF07690">
    <property type="entry name" value="MFS_1"/>
    <property type="match status" value="1"/>
</dbReference>
<feature type="transmembrane region" description="Helical" evidence="4">
    <location>
        <begin position="223"/>
        <end position="250"/>
    </location>
</feature>
<dbReference type="InterPro" id="IPR011701">
    <property type="entry name" value="MFS"/>
</dbReference>
<dbReference type="GO" id="GO:0022857">
    <property type="term" value="F:transmembrane transporter activity"/>
    <property type="evidence" value="ECO:0007669"/>
    <property type="project" value="InterPro"/>
</dbReference>
<dbReference type="RefSeq" id="XP_018496077.1">
    <property type="nucleotide sequence ID" value="XM_018640561.1"/>
</dbReference>
<evidence type="ECO:0000256" key="1">
    <source>
        <dbReference type="ARBA" id="ARBA00022692"/>
    </source>
</evidence>
<keyword evidence="1 4" id="KW-0812">Transmembrane</keyword>
<feature type="transmembrane region" description="Helical" evidence="4">
    <location>
        <begin position="318"/>
        <end position="341"/>
    </location>
</feature>
<feature type="transmembrane region" description="Helical" evidence="4">
    <location>
        <begin position="102"/>
        <end position="119"/>
    </location>
</feature>
<organism evidence="5 6">
    <name type="scientific">Galendromus occidentalis</name>
    <name type="common">western predatory mite</name>
    <dbReference type="NCBI Taxonomy" id="34638"/>
    <lineage>
        <taxon>Eukaryota</taxon>
        <taxon>Metazoa</taxon>
        <taxon>Ecdysozoa</taxon>
        <taxon>Arthropoda</taxon>
        <taxon>Chelicerata</taxon>
        <taxon>Arachnida</taxon>
        <taxon>Acari</taxon>
        <taxon>Parasitiformes</taxon>
        <taxon>Mesostigmata</taxon>
        <taxon>Gamasina</taxon>
        <taxon>Phytoseioidea</taxon>
        <taxon>Phytoseiidae</taxon>
        <taxon>Typhlodrominae</taxon>
        <taxon>Galendromus</taxon>
    </lineage>
</organism>
<accession>A0AAJ7PAC6</accession>
<proteinExistence type="predicted"/>
<dbReference type="InterPro" id="IPR036259">
    <property type="entry name" value="MFS_trans_sf"/>
</dbReference>
<evidence type="ECO:0000256" key="2">
    <source>
        <dbReference type="ARBA" id="ARBA00022989"/>
    </source>
</evidence>
<dbReference type="PANTHER" id="PTHR23121">
    <property type="entry name" value="SODIUM-DEPENDENT GLUCOSE TRANSPORTER 1"/>
    <property type="match status" value="1"/>
</dbReference>
<keyword evidence="5" id="KW-1185">Reference proteome</keyword>
<feature type="transmembrane region" description="Helical" evidence="4">
    <location>
        <begin position="78"/>
        <end position="96"/>
    </location>
</feature>
<protein>
    <submittedName>
        <fullName evidence="6">Sodium-dependent glucose transporter 1-like</fullName>
    </submittedName>
</protein>
<sequence>MGWRAKTKMEWWHSYNQLMIMFGVGIGFGVFGPSMMDLADMHSTTTEEVALMNSARAFGMFIGSCFGGYFYEFMNDQILTLIFSTVYGVGTIAIPLLPSPTYLHIFGFVAGLSFGIAHIGSQVRLVKIWSDQSASAIQAFHTACGLGSMVGPFVVAPFLSARHDGVLVKEAELKTPYLLFGVLYFLMFSSMLGAYFCDPSTIKKMSVGGNEEAKPKMKKSTELFIMALLFVYLALCVNTEHTFGSIMILFKRSDTCVWVGSSLMGVGVSSMYGAACGLIFEYIRIRHSYVGTVLAASCLGLAISAYAVPPFIERWPMFFQYFLGFSNILNIVFLLMIFAAIRSREKIIADKDEPSDRKNHTDIPV</sequence>
<dbReference type="KEGG" id="goe:108864586"/>
<gene>
    <name evidence="6" type="primary">LOC108864586</name>
</gene>
<name>A0AAJ7PAC6_9ACAR</name>
<dbReference type="Gene3D" id="1.20.1250.20">
    <property type="entry name" value="MFS general substrate transporter like domains"/>
    <property type="match status" value="1"/>
</dbReference>
<dbReference type="Proteomes" id="UP000694867">
    <property type="component" value="Unplaced"/>
</dbReference>
<feature type="transmembrane region" description="Helical" evidence="4">
    <location>
        <begin position="139"/>
        <end position="158"/>
    </location>
</feature>
<evidence type="ECO:0000313" key="5">
    <source>
        <dbReference type="Proteomes" id="UP000694867"/>
    </source>
</evidence>
<dbReference type="PANTHER" id="PTHR23121:SF9">
    <property type="entry name" value="SODIUM-DEPENDENT GLUCOSE TRANSPORTER 1"/>
    <property type="match status" value="1"/>
</dbReference>
<feature type="transmembrane region" description="Helical" evidence="4">
    <location>
        <begin position="178"/>
        <end position="197"/>
    </location>
</feature>